<name>A0A3G8Y3E3_9FLAO</name>
<organism evidence="1 2">
    <name type="scientific">Epilithonimonas vandammei</name>
    <dbReference type="NCBI Taxonomy" id="2487072"/>
    <lineage>
        <taxon>Bacteria</taxon>
        <taxon>Pseudomonadati</taxon>
        <taxon>Bacteroidota</taxon>
        <taxon>Flavobacteriia</taxon>
        <taxon>Flavobacteriales</taxon>
        <taxon>Weeksellaceae</taxon>
        <taxon>Chryseobacterium group</taxon>
        <taxon>Epilithonimonas</taxon>
    </lineage>
</organism>
<evidence type="ECO:0000313" key="1">
    <source>
        <dbReference type="EMBL" id="AZI39932.1"/>
    </source>
</evidence>
<proteinExistence type="predicted"/>
<dbReference type="EMBL" id="CP034161">
    <property type="protein sequence ID" value="AZI39932.1"/>
    <property type="molecule type" value="Genomic_DNA"/>
</dbReference>
<evidence type="ECO:0000313" key="2">
    <source>
        <dbReference type="Proteomes" id="UP000281810"/>
    </source>
</evidence>
<keyword evidence="2" id="KW-1185">Reference proteome</keyword>
<gene>
    <name evidence="1" type="ORF">EIB74_08135</name>
</gene>
<dbReference type="Proteomes" id="UP000281810">
    <property type="component" value="Chromosome"/>
</dbReference>
<reference evidence="2" key="1">
    <citation type="submission" date="2018-11" db="EMBL/GenBank/DDBJ databases">
        <title>Proposal to divide the Flavobacteriaceae and reorganize its genera based on Amino Acid Identity values calculated from whole genome sequences.</title>
        <authorList>
            <person name="Nicholson A.C."/>
            <person name="Gulvik C.A."/>
            <person name="Whitney A.M."/>
            <person name="Humrighouse B.W."/>
            <person name="Bell M."/>
            <person name="Holmes B."/>
            <person name="Steigerwalt A.B."/>
            <person name="Villarma A."/>
            <person name="Sheth M."/>
            <person name="Batra D."/>
            <person name="Pryor J."/>
            <person name="Bernardet J.-F."/>
            <person name="Hugo C."/>
            <person name="Kampfer P."/>
            <person name="Newman J.D."/>
            <person name="McQuiston J.R."/>
        </authorList>
    </citation>
    <scope>NUCLEOTIDE SEQUENCE [LARGE SCALE GENOMIC DNA]</scope>
    <source>
        <strain evidence="2">F5649</strain>
    </source>
</reference>
<protein>
    <recommendedName>
        <fullName evidence="3">DUF4276 family protein</fullName>
    </recommendedName>
</protein>
<dbReference type="RefSeq" id="WP_124802122.1">
    <property type="nucleotide sequence ID" value="NZ_CP034161.1"/>
</dbReference>
<dbReference type="AlphaFoldDB" id="A0A3G8Y3E3"/>
<accession>A0A3G8Y3E3</accession>
<evidence type="ECO:0008006" key="3">
    <source>
        <dbReference type="Google" id="ProtNLM"/>
    </source>
</evidence>
<dbReference type="OrthoDB" id="9796831at2"/>
<sequence>MSNNILFVFEGASTEVQIIENLQNHFINENVSVHCVYGGEIYQIFKKIQDDDDLDTFSLLKERSAENEDVLKDYNRDDFAEIYLFFDYDGHSRIADDEKLKELLAFFDEETEKGKLYISYPMVESLKHIISDVDFQNSCIECKENIKYKKIVSDEAQKHLIDFTNYKVEIWKELISLHLKKMNYLCINKFALPEKLFNQLEIFSNQEIKYINPFKKVSILSAFPIFIHDYYGNENTILKIK</sequence>